<dbReference type="Gene3D" id="3.20.80.10">
    <property type="entry name" value="Regulatory factor, effector binding domain"/>
    <property type="match status" value="1"/>
</dbReference>
<evidence type="ECO:0000313" key="3">
    <source>
        <dbReference type="Proteomes" id="UP000226079"/>
    </source>
</evidence>
<comment type="caution">
    <text evidence="2">The sequence shown here is derived from an EMBL/GenBank/DDBJ whole genome shotgun (WGS) entry which is preliminary data.</text>
</comment>
<evidence type="ECO:0000259" key="1">
    <source>
        <dbReference type="SMART" id="SM00871"/>
    </source>
</evidence>
<gene>
    <name evidence="2" type="ORF">ATK74_0073</name>
</gene>
<dbReference type="EMBL" id="PDJC01000001">
    <property type="protein sequence ID" value="PFG15553.1"/>
    <property type="molecule type" value="Genomic_DNA"/>
</dbReference>
<dbReference type="AlphaFoldDB" id="A0A2A9CMC9"/>
<name>A0A2A9CMC9_9ACTN</name>
<dbReference type="RefSeq" id="WP_169923662.1">
    <property type="nucleotide sequence ID" value="NZ_PDJC01000001.1"/>
</dbReference>
<dbReference type="SUPFAM" id="SSF55136">
    <property type="entry name" value="Probable bacterial effector-binding domain"/>
    <property type="match status" value="1"/>
</dbReference>
<reference evidence="2 3" key="1">
    <citation type="submission" date="2017-10" db="EMBL/GenBank/DDBJ databases">
        <title>Sequencing the genomes of 1000 actinobacteria strains.</title>
        <authorList>
            <person name="Klenk H.-P."/>
        </authorList>
    </citation>
    <scope>NUCLEOTIDE SEQUENCE [LARGE SCALE GENOMIC DNA]</scope>
    <source>
        <strain evidence="2 3">DSM 15597</strain>
    </source>
</reference>
<organism evidence="2 3">
    <name type="scientific">Propionicimonas paludicola</name>
    <dbReference type="NCBI Taxonomy" id="185243"/>
    <lineage>
        <taxon>Bacteria</taxon>
        <taxon>Bacillati</taxon>
        <taxon>Actinomycetota</taxon>
        <taxon>Actinomycetes</taxon>
        <taxon>Propionibacteriales</taxon>
        <taxon>Nocardioidaceae</taxon>
        <taxon>Propionicimonas</taxon>
    </lineage>
</organism>
<dbReference type="SMART" id="SM00871">
    <property type="entry name" value="AraC_E_bind"/>
    <property type="match status" value="1"/>
</dbReference>
<proteinExistence type="predicted"/>
<keyword evidence="3" id="KW-1185">Reference proteome</keyword>
<feature type="domain" description="AraC effector-binding" evidence="1">
    <location>
        <begin position="9"/>
        <end position="158"/>
    </location>
</feature>
<evidence type="ECO:0000313" key="2">
    <source>
        <dbReference type="EMBL" id="PFG15553.1"/>
    </source>
</evidence>
<dbReference type="InterPro" id="IPR029442">
    <property type="entry name" value="GyrI-like"/>
</dbReference>
<dbReference type="Proteomes" id="UP000226079">
    <property type="component" value="Unassembled WGS sequence"/>
</dbReference>
<dbReference type="InterPro" id="IPR010499">
    <property type="entry name" value="AraC_E-bd"/>
</dbReference>
<dbReference type="Pfam" id="PF06445">
    <property type="entry name" value="GyrI-like"/>
    <property type="match status" value="1"/>
</dbReference>
<accession>A0A2A9CMC9</accession>
<sequence>MYFTAEAIPEPTVITLEPEATAVVRHAGVTVDQLPALFDAGYQAIQDSGTPLADPAFALYTGDPAGVFDLELGFRATGPVPAQATGMPTVEASALPAGRAVALSHLGSYDELPQAWERLVEAAAQAGLRPTCFCEIYVTDPDAEPAPSALRTDLVLIEPAQA</sequence>
<dbReference type="InterPro" id="IPR011256">
    <property type="entry name" value="Reg_factor_effector_dom_sf"/>
</dbReference>
<protein>
    <submittedName>
        <fullName evidence="2">Effector-binding domain-containing protein</fullName>
    </submittedName>
</protein>